<organism evidence="2 3">
    <name type="scientific">Babesia duncani</name>
    <dbReference type="NCBI Taxonomy" id="323732"/>
    <lineage>
        <taxon>Eukaryota</taxon>
        <taxon>Sar</taxon>
        <taxon>Alveolata</taxon>
        <taxon>Apicomplexa</taxon>
        <taxon>Aconoidasida</taxon>
        <taxon>Piroplasmida</taxon>
        <taxon>Babesiidae</taxon>
        <taxon>Babesia</taxon>
    </lineage>
</organism>
<keyword evidence="1" id="KW-0472">Membrane</keyword>
<keyword evidence="1" id="KW-1133">Transmembrane helix</keyword>
<feature type="transmembrane region" description="Helical" evidence="1">
    <location>
        <begin position="208"/>
        <end position="226"/>
    </location>
</feature>
<comment type="caution">
    <text evidence="2">The sequence shown here is derived from an EMBL/GenBank/DDBJ whole genome shotgun (WGS) entry which is preliminary data.</text>
</comment>
<feature type="transmembrane region" description="Helical" evidence="1">
    <location>
        <begin position="181"/>
        <end position="199"/>
    </location>
</feature>
<dbReference type="PANTHER" id="PTHR36513:SF1">
    <property type="entry name" value="TRANSMEMBRANE PROTEIN"/>
    <property type="match status" value="1"/>
</dbReference>
<evidence type="ECO:0000256" key="1">
    <source>
        <dbReference type="SAM" id="Phobius"/>
    </source>
</evidence>
<feature type="transmembrane region" description="Helical" evidence="1">
    <location>
        <begin position="115"/>
        <end position="134"/>
    </location>
</feature>
<gene>
    <name evidence="2" type="ORF">BdWA1_001014</name>
</gene>
<dbReference type="RefSeq" id="XP_067804851.1">
    <property type="nucleotide sequence ID" value="XM_067946060.1"/>
</dbReference>
<dbReference type="AlphaFoldDB" id="A0AAD9UQL1"/>
<dbReference type="Proteomes" id="UP001214638">
    <property type="component" value="Unassembled WGS sequence"/>
</dbReference>
<reference evidence="2" key="1">
    <citation type="journal article" date="2023" name="Nat. Microbiol.">
        <title>Babesia duncani multi-omics identifies virulence factors and drug targets.</title>
        <authorList>
            <person name="Singh P."/>
            <person name="Lonardi S."/>
            <person name="Liang Q."/>
            <person name="Vydyam P."/>
            <person name="Khabirova E."/>
            <person name="Fang T."/>
            <person name="Gihaz S."/>
            <person name="Thekkiniath J."/>
            <person name="Munshi M."/>
            <person name="Abel S."/>
            <person name="Ciampossin L."/>
            <person name="Batugedara G."/>
            <person name="Gupta M."/>
            <person name="Lu X.M."/>
            <person name="Lenz T."/>
            <person name="Chakravarty S."/>
            <person name="Cornillot E."/>
            <person name="Hu Y."/>
            <person name="Ma W."/>
            <person name="Gonzalez L.M."/>
            <person name="Sanchez S."/>
            <person name="Estrada K."/>
            <person name="Sanchez-Flores A."/>
            <person name="Montero E."/>
            <person name="Harb O.S."/>
            <person name="Le Roch K.G."/>
            <person name="Mamoun C.B."/>
        </authorList>
    </citation>
    <scope>NUCLEOTIDE SEQUENCE</scope>
    <source>
        <strain evidence="2">WA1</strain>
    </source>
</reference>
<keyword evidence="1" id="KW-0812">Transmembrane</keyword>
<protein>
    <submittedName>
        <fullName evidence="2">Uncharacterized protein</fullName>
    </submittedName>
</protein>
<dbReference type="KEGG" id="bdw:94335312"/>
<name>A0AAD9UQL1_9APIC</name>
<sequence>MWLLVFHKQYIARHPNVMGVKICDASSPRTFGDGTKTLLSKENVESLSFSDDSGISRVNSVIGEMPSTYKELQDPSSTSIAPPPYKNLMLHSTVQFMDYRRLKRRFNGIRKPISTRKAICIAFIALFFALLPFIRYEISDEQFLIGIAMKRSLNHYLTSPGFVIGVYFLACWQLNMPLKLPVTLSYVFIIGTLVTLFVMRDILQNQNFIWVVFAVYTLVQLAVLGFSQALVYLGPLLALNGLFFPCSEHLHLLRRSQRGSKLNVTISRYNDYSVMCGVHTCGICMCAYRSIYRCIFWCLRKYNARIMGKTFKSGEAPFSHQMRYNGEVDENSLPHGYGEWIEDHSYGERLKGFWWHGYPIGPFCSQEIGSGSIFTNTRVAFVTDTRMEASKLRYGVTCTECSMSGHFFREFPQTYFFNPLYNTKQEPRVGHFYSKIPLFSVLNPSFSQIAGASVKWCIRMLKSQFYLNMPNSNGTVSLYVDKISNSLRIEGYRRIRMHERRTRCDEITIRLTKPPSVRTRTDSRLGTGIDTIRVGNRRRMSSGIVRLHPRATIEKSASVESVHATKEPVADIFYDEDDWETSRNRQHNGMAITGWIPIRTFGYVAQEAVIYIHGYNVSLAEACSQMAHIVSFSKLPPYILPFVFNWDGKHWGYFSAFSYPKAVACAEHPNVPLAFQELLGQLRAMDIKHVHFIIHSCGARVFFKVFKASVAQGLFTPVTDGGTRIQATTPVWSSPLQMDTCILLNPDYPMQEFRNVDYFVLRSYCNNIVIYADTRDQCLQFSEWYNRTLSLGRSIFAMYTTPQYLTLLNTELEPEIERMRLEYFARMPPLAIRKEYTMYSQAPNSSDSVIEATAPSPWPDASFFDNVSMEQRWLWLDLDVIDTSMIDTNVDFLKHSLYQMKREIMDDLREVILLRTRAGQRQCRLDRRRGNVFVFRVAPAGVGNLFARR</sequence>
<accession>A0AAD9UQL1</accession>
<proteinExistence type="predicted"/>
<feature type="transmembrane region" description="Helical" evidence="1">
    <location>
        <begin position="155"/>
        <end position="175"/>
    </location>
</feature>
<dbReference type="GeneID" id="94335312"/>
<dbReference type="Pfam" id="PF05990">
    <property type="entry name" value="DUF900"/>
    <property type="match status" value="1"/>
</dbReference>
<dbReference type="InterPro" id="IPR010297">
    <property type="entry name" value="DUF900_hydrolase"/>
</dbReference>
<evidence type="ECO:0000313" key="2">
    <source>
        <dbReference type="EMBL" id="KAK2198009.1"/>
    </source>
</evidence>
<evidence type="ECO:0000313" key="3">
    <source>
        <dbReference type="Proteomes" id="UP001214638"/>
    </source>
</evidence>
<keyword evidence="3" id="KW-1185">Reference proteome</keyword>
<dbReference type="EMBL" id="JALLKP010000001">
    <property type="protein sequence ID" value="KAK2198009.1"/>
    <property type="molecule type" value="Genomic_DNA"/>
</dbReference>
<dbReference type="PANTHER" id="PTHR36513">
    <property type="entry name" value="ABC TRANSMEMBRANE TYPE-1 DOMAIN-CONTAINING PROTEIN"/>
    <property type="match status" value="1"/>
</dbReference>